<evidence type="ECO:0000313" key="6">
    <source>
        <dbReference type="EMBL" id="AGK76957.1"/>
    </source>
</evidence>
<evidence type="ECO:0000256" key="4">
    <source>
        <dbReference type="PROSITE-ProRule" id="PRU00335"/>
    </source>
</evidence>
<gene>
    <name evidence="6" type="ORF">SFUL_1994</name>
</gene>
<name>N0CV94_STRMI</name>
<dbReference type="PATRIC" id="fig|1303692.3.peg.2017"/>
<keyword evidence="2 4" id="KW-0238">DNA-binding</keyword>
<dbReference type="SUPFAM" id="SSF48498">
    <property type="entry name" value="Tetracyclin repressor-like, C-terminal domain"/>
    <property type="match status" value="1"/>
</dbReference>
<dbReference type="InterPro" id="IPR011075">
    <property type="entry name" value="TetR_C"/>
</dbReference>
<evidence type="ECO:0000313" key="7">
    <source>
        <dbReference type="Proteomes" id="UP000013304"/>
    </source>
</evidence>
<organism evidence="6 7">
    <name type="scientific">Streptomyces microflavus DSM 40593</name>
    <dbReference type="NCBI Taxonomy" id="1303692"/>
    <lineage>
        <taxon>Bacteria</taxon>
        <taxon>Bacillati</taxon>
        <taxon>Actinomycetota</taxon>
        <taxon>Actinomycetes</taxon>
        <taxon>Kitasatosporales</taxon>
        <taxon>Streptomycetaceae</taxon>
        <taxon>Streptomyces</taxon>
    </lineage>
</organism>
<dbReference type="Gene3D" id="1.10.357.10">
    <property type="entry name" value="Tetracycline Repressor, domain 2"/>
    <property type="match status" value="1"/>
</dbReference>
<protein>
    <submittedName>
        <fullName evidence="6">TetR family transcriptional regulator</fullName>
    </submittedName>
</protein>
<dbReference type="GO" id="GO:0003677">
    <property type="term" value="F:DNA binding"/>
    <property type="evidence" value="ECO:0007669"/>
    <property type="project" value="UniProtKB-UniRule"/>
</dbReference>
<dbReference type="KEGG" id="sfi:SFUL_1994"/>
<dbReference type="PRINTS" id="PR00455">
    <property type="entry name" value="HTHTETR"/>
</dbReference>
<dbReference type="PANTHER" id="PTHR47506:SF1">
    <property type="entry name" value="HTH-TYPE TRANSCRIPTIONAL REGULATOR YJDC"/>
    <property type="match status" value="1"/>
</dbReference>
<evidence type="ECO:0000259" key="5">
    <source>
        <dbReference type="PROSITE" id="PS50977"/>
    </source>
</evidence>
<dbReference type="SUPFAM" id="SSF46689">
    <property type="entry name" value="Homeodomain-like"/>
    <property type="match status" value="1"/>
</dbReference>
<dbReference type="InterPro" id="IPR009057">
    <property type="entry name" value="Homeodomain-like_sf"/>
</dbReference>
<accession>N0CV94</accession>
<dbReference type="PANTHER" id="PTHR47506">
    <property type="entry name" value="TRANSCRIPTIONAL REGULATORY PROTEIN"/>
    <property type="match status" value="1"/>
</dbReference>
<evidence type="ECO:0000256" key="2">
    <source>
        <dbReference type="ARBA" id="ARBA00023125"/>
    </source>
</evidence>
<feature type="domain" description="HTH tetR-type" evidence="5">
    <location>
        <begin position="14"/>
        <end position="74"/>
    </location>
</feature>
<dbReference type="InterPro" id="IPR036271">
    <property type="entry name" value="Tet_transcr_reg_TetR-rel_C_sf"/>
</dbReference>
<dbReference type="EMBL" id="CP005080">
    <property type="protein sequence ID" value="AGK76957.1"/>
    <property type="molecule type" value="Genomic_DNA"/>
</dbReference>
<dbReference type="PROSITE" id="PS50977">
    <property type="entry name" value="HTH_TETR_2"/>
    <property type="match status" value="1"/>
</dbReference>
<dbReference type="Gene3D" id="1.10.10.60">
    <property type="entry name" value="Homeodomain-like"/>
    <property type="match status" value="1"/>
</dbReference>
<dbReference type="Proteomes" id="UP000013304">
    <property type="component" value="Chromosome"/>
</dbReference>
<feature type="DNA-binding region" description="H-T-H motif" evidence="4">
    <location>
        <begin position="37"/>
        <end position="56"/>
    </location>
</feature>
<reference evidence="6 7" key="1">
    <citation type="submission" date="2013-04" db="EMBL/GenBank/DDBJ databases">
        <title>Complete genome sequence of Streptomyces fulvissimus.</title>
        <authorList>
            <person name="Myronovskyi M."/>
            <person name="Tokovenko B."/>
            <person name="Manderscheid N."/>
            <person name="Petzke L."/>
            <person name="Luzhetskyy A."/>
        </authorList>
    </citation>
    <scope>NUCLEOTIDE SEQUENCE [LARGE SCALE GENOMIC DNA]</scope>
    <source>
        <strain evidence="6 7">DSM 40593</strain>
    </source>
</reference>
<sequence length="212" mass="22598">MKEAEMTGRGRPRAFDRGAALRGAMETFWEYGYEGAKLTDLTAAMGINSASLYNAFGSKEELFREAVALYGATAGSSTGRALREEPTARGAVEAMLRGNIAIFADPRTPSGCMIVLAATNCSQQNREVAEHLAGCRRAAVAELEACLERAVEEGELATGTDVRSVAAFYATVLHGLSVEARDGVPLERLSSTVDHAVALWDSLVGRAEIQQP</sequence>
<dbReference type="AlphaFoldDB" id="N0CV94"/>
<keyword evidence="3" id="KW-0804">Transcription</keyword>
<dbReference type="eggNOG" id="COG1309">
    <property type="taxonomic scope" value="Bacteria"/>
</dbReference>
<proteinExistence type="predicted"/>
<dbReference type="Pfam" id="PF16925">
    <property type="entry name" value="TetR_C_13"/>
    <property type="match status" value="1"/>
</dbReference>
<keyword evidence="1" id="KW-0805">Transcription regulation</keyword>
<dbReference type="Pfam" id="PF00440">
    <property type="entry name" value="TetR_N"/>
    <property type="match status" value="1"/>
</dbReference>
<evidence type="ECO:0000256" key="3">
    <source>
        <dbReference type="ARBA" id="ARBA00023163"/>
    </source>
</evidence>
<dbReference type="HOGENOM" id="CLU_069356_28_0_11"/>
<dbReference type="InterPro" id="IPR001647">
    <property type="entry name" value="HTH_TetR"/>
</dbReference>
<evidence type="ECO:0000256" key="1">
    <source>
        <dbReference type="ARBA" id="ARBA00023015"/>
    </source>
</evidence>